<evidence type="ECO:0008006" key="4">
    <source>
        <dbReference type="Google" id="ProtNLM"/>
    </source>
</evidence>
<evidence type="ECO:0000313" key="2">
    <source>
        <dbReference type="Ensembl" id="ENSHCOP00000027013.1"/>
    </source>
</evidence>
<accession>A0A3Q2ZKQ2</accession>
<dbReference type="Ensembl" id="ENSHCOT00000022741.1">
    <property type="protein sequence ID" value="ENSHCOP00000027013.1"/>
    <property type="gene ID" value="ENSHCOG00000018470.1"/>
</dbReference>
<feature type="signal peptide" evidence="1">
    <location>
        <begin position="1"/>
        <end position="19"/>
    </location>
</feature>
<reference evidence="2" key="2">
    <citation type="submission" date="2025-09" db="UniProtKB">
        <authorList>
            <consortium name="Ensembl"/>
        </authorList>
    </citation>
    <scope>IDENTIFICATION</scope>
</reference>
<evidence type="ECO:0000313" key="3">
    <source>
        <dbReference type="Proteomes" id="UP000264820"/>
    </source>
</evidence>
<dbReference type="Gene3D" id="2.10.60.10">
    <property type="entry name" value="CD59"/>
    <property type="match status" value="1"/>
</dbReference>
<proteinExistence type="predicted"/>
<dbReference type="SUPFAM" id="SSF57302">
    <property type="entry name" value="Snake toxin-like"/>
    <property type="match status" value="1"/>
</dbReference>
<protein>
    <recommendedName>
        <fullName evidence="4">UPAR/Ly6 domain-containing protein</fullName>
    </recommendedName>
</protein>
<dbReference type="GeneTree" id="ENSGT01020000230582"/>
<dbReference type="Proteomes" id="UP000264820">
    <property type="component" value="Unplaced"/>
</dbReference>
<keyword evidence="3" id="KW-1185">Reference proteome</keyword>
<keyword evidence="1" id="KW-0732">Signal</keyword>
<feature type="chain" id="PRO_5018543491" description="UPAR/Ly6 domain-containing protein" evidence="1">
    <location>
        <begin position="20"/>
        <end position="87"/>
    </location>
</feature>
<reference evidence="2" key="1">
    <citation type="submission" date="2025-08" db="UniProtKB">
        <authorList>
            <consortium name="Ensembl"/>
        </authorList>
    </citation>
    <scope>IDENTIFICATION</scope>
</reference>
<evidence type="ECO:0000256" key="1">
    <source>
        <dbReference type="SAM" id="SignalP"/>
    </source>
</evidence>
<name>A0A3Q2ZKQ2_HIPCM</name>
<sequence>MKAAVCALLLLLALSQAKALKCHSCFSKGGELCESTSIQTCSGSDDACGAVILPKASFRQCINMTVCEGYAQTPGALAHCCSTDLCN</sequence>
<dbReference type="AlphaFoldDB" id="A0A3Q2ZKQ2"/>
<dbReference type="InterPro" id="IPR045860">
    <property type="entry name" value="Snake_toxin-like_sf"/>
</dbReference>
<dbReference type="OMA" id="CADVILQ"/>
<organism evidence="2 3">
    <name type="scientific">Hippocampus comes</name>
    <name type="common">Tiger tail seahorse</name>
    <dbReference type="NCBI Taxonomy" id="109280"/>
    <lineage>
        <taxon>Eukaryota</taxon>
        <taxon>Metazoa</taxon>
        <taxon>Chordata</taxon>
        <taxon>Craniata</taxon>
        <taxon>Vertebrata</taxon>
        <taxon>Euteleostomi</taxon>
        <taxon>Actinopterygii</taxon>
        <taxon>Neopterygii</taxon>
        <taxon>Teleostei</taxon>
        <taxon>Neoteleostei</taxon>
        <taxon>Acanthomorphata</taxon>
        <taxon>Syngnathiaria</taxon>
        <taxon>Syngnathiformes</taxon>
        <taxon>Syngnathoidei</taxon>
        <taxon>Syngnathidae</taxon>
        <taxon>Hippocampus</taxon>
    </lineage>
</organism>